<protein>
    <recommendedName>
        <fullName evidence="1">WCX domain-containing protein</fullName>
    </recommendedName>
</protein>
<dbReference type="HOGENOM" id="CLU_3169287_0_0_11"/>
<evidence type="ECO:0000259" key="1">
    <source>
        <dbReference type="Pfam" id="PF25583"/>
    </source>
</evidence>
<proteinExistence type="predicted"/>
<keyword evidence="3" id="KW-1185">Reference proteome</keyword>
<evidence type="ECO:0000313" key="2">
    <source>
        <dbReference type="EMBL" id="AHH99816.1"/>
    </source>
</evidence>
<evidence type="ECO:0000313" key="3">
    <source>
        <dbReference type="Proteomes" id="UP000019225"/>
    </source>
</evidence>
<dbReference type="InterPro" id="IPR057727">
    <property type="entry name" value="WCX_dom"/>
</dbReference>
<dbReference type="AlphaFoldDB" id="W5WGV8"/>
<dbReference type="STRING" id="1449976.KALB_6457"/>
<reference evidence="2 3" key="1">
    <citation type="journal article" date="2014" name="BMC Genomics">
        <title>Complete genome sequence of producer of the glycopeptide antibiotic Aculeximycin Kutzneria albida DSM 43870T, a representative of minor genus of Pseudonocardiaceae.</title>
        <authorList>
            <person name="Rebets Y."/>
            <person name="Tokovenko B."/>
            <person name="Lushchyk I."/>
            <person name="Ruckert C."/>
            <person name="Zaburannyi N."/>
            <person name="Bechthold A."/>
            <person name="Kalinowski J."/>
            <person name="Luzhetskyy A."/>
        </authorList>
    </citation>
    <scope>NUCLEOTIDE SEQUENCE [LARGE SCALE GENOMIC DNA]</scope>
    <source>
        <strain evidence="2">DSM 43870</strain>
    </source>
</reference>
<gene>
    <name evidence="2" type="ORF">KALB_6457</name>
</gene>
<accession>W5WGV8</accession>
<organism evidence="2 3">
    <name type="scientific">Kutzneria albida DSM 43870</name>
    <dbReference type="NCBI Taxonomy" id="1449976"/>
    <lineage>
        <taxon>Bacteria</taxon>
        <taxon>Bacillati</taxon>
        <taxon>Actinomycetota</taxon>
        <taxon>Actinomycetes</taxon>
        <taxon>Pseudonocardiales</taxon>
        <taxon>Pseudonocardiaceae</taxon>
        <taxon>Kutzneria</taxon>
    </lineage>
</organism>
<dbReference type="Pfam" id="PF25583">
    <property type="entry name" value="WCX"/>
    <property type="match status" value="1"/>
</dbReference>
<sequence length="47" mass="5114">MLTHADTPEWLATRLLRLGCEFEVHGPPQLAERLLDMAARAGRAAGA</sequence>
<name>W5WGV8_9PSEU</name>
<feature type="domain" description="WCX" evidence="1">
    <location>
        <begin position="4"/>
        <end position="41"/>
    </location>
</feature>
<dbReference type="KEGG" id="kal:KALB_6457"/>
<dbReference type="EMBL" id="CP007155">
    <property type="protein sequence ID" value="AHH99816.1"/>
    <property type="molecule type" value="Genomic_DNA"/>
</dbReference>
<dbReference type="Proteomes" id="UP000019225">
    <property type="component" value="Chromosome"/>
</dbReference>